<proteinExistence type="predicted"/>
<name>A0ACC2NHI5_9HYME</name>
<comment type="caution">
    <text evidence="1">The sequence shown here is derived from an EMBL/GenBank/DDBJ whole genome shotgun (WGS) entry which is preliminary data.</text>
</comment>
<sequence length="292" mass="33020">MIRFFIASYTLAVVLCQKVSTEETFTPNLQEEHVTEEISTIATNTSLESFDGNNYGGDNSHFIEEPREVRIDQGSRVSIKQYPYVVSLHNNKGYQCVGTIITSRLILTAFHCIHENLITIIRVGSSDKYQGGQIYSVAQNIKYPYAKSTLWEISHDVALLLLHKKIKNALPVTLVPSKMRVPENAIVRAVGWGRNRRDRDPRYLMRVALELAPVDKCQNSYDTYFLCTETKRSSTCEGDSGGPILWNYGNVLYQVGTVSHSTQELCGNGEPAGNVNVRKYLSWITGYMKMYQ</sequence>
<dbReference type="EMBL" id="CM056743">
    <property type="protein sequence ID" value="KAJ8670589.1"/>
    <property type="molecule type" value="Genomic_DNA"/>
</dbReference>
<organism evidence="1 2">
    <name type="scientific">Eretmocerus hayati</name>
    <dbReference type="NCBI Taxonomy" id="131215"/>
    <lineage>
        <taxon>Eukaryota</taxon>
        <taxon>Metazoa</taxon>
        <taxon>Ecdysozoa</taxon>
        <taxon>Arthropoda</taxon>
        <taxon>Hexapoda</taxon>
        <taxon>Insecta</taxon>
        <taxon>Pterygota</taxon>
        <taxon>Neoptera</taxon>
        <taxon>Endopterygota</taxon>
        <taxon>Hymenoptera</taxon>
        <taxon>Apocrita</taxon>
        <taxon>Proctotrupomorpha</taxon>
        <taxon>Chalcidoidea</taxon>
        <taxon>Aphelinidae</taxon>
        <taxon>Aphelininae</taxon>
        <taxon>Eretmocerus</taxon>
    </lineage>
</organism>
<reference evidence="1" key="1">
    <citation type="submission" date="2023-04" db="EMBL/GenBank/DDBJ databases">
        <title>A chromosome-level genome assembly of the parasitoid wasp Eretmocerus hayati.</title>
        <authorList>
            <person name="Zhong Y."/>
            <person name="Liu S."/>
            <person name="Liu Y."/>
        </authorList>
    </citation>
    <scope>NUCLEOTIDE SEQUENCE</scope>
    <source>
        <strain evidence="1">ZJU_SS_LIU_2023</strain>
    </source>
</reference>
<evidence type="ECO:0000313" key="1">
    <source>
        <dbReference type="EMBL" id="KAJ8670589.1"/>
    </source>
</evidence>
<protein>
    <submittedName>
        <fullName evidence="1">Uncharacterized protein</fullName>
    </submittedName>
</protein>
<gene>
    <name evidence="1" type="ORF">QAD02_001848</name>
</gene>
<evidence type="ECO:0000313" key="2">
    <source>
        <dbReference type="Proteomes" id="UP001239111"/>
    </source>
</evidence>
<keyword evidence="2" id="KW-1185">Reference proteome</keyword>
<dbReference type="Proteomes" id="UP001239111">
    <property type="component" value="Chromosome 3"/>
</dbReference>
<accession>A0ACC2NHI5</accession>